<feature type="compositionally biased region" description="Basic residues" evidence="2">
    <location>
        <begin position="21"/>
        <end position="43"/>
    </location>
</feature>
<dbReference type="InterPro" id="IPR035979">
    <property type="entry name" value="RBD_domain_sf"/>
</dbReference>
<feature type="domain" description="RRM" evidence="3">
    <location>
        <begin position="76"/>
        <end position="166"/>
    </location>
</feature>
<dbReference type="EMBL" id="JTDE01002934">
    <property type="protein sequence ID" value="KAF7256669.1"/>
    <property type="molecule type" value="Genomic_DNA"/>
</dbReference>
<keyword evidence="5" id="KW-1185">Reference proteome</keyword>
<evidence type="ECO:0000259" key="3">
    <source>
        <dbReference type="PROSITE" id="PS50102"/>
    </source>
</evidence>
<accession>A0A8S9YP30</accession>
<dbReference type="InterPro" id="IPR012677">
    <property type="entry name" value="Nucleotide-bd_a/b_plait_sf"/>
</dbReference>
<dbReference type="InterPro" id="IPR000504">
    <property type="entry name" value="RRM_dom"/>
</dbReference>
<comment type="caution">
    <text evidence="4">The sequence shown here is derived from an EMBL/GenBank/DDBJ whole genome shotgun (WGS) entry which is preliminary data.</text>
</comment>
<evidence type="ECO:0000256" key="1">
    <source>
        <dbReference type="PROSITE-ProRule" id="PRU00176"/>
    </source>
</evidence>
<dbReference type="PANTHER" id="PTHR48034">
    <property type="entry name" value="TRANSFORMER-2 SEX-DETERMINING PROTEIN-RELATED"/>
    <property type="match status" value="1"/>
</dbReference>
<dbReference type="OrthoDB" id="439808at2759"/>
<dbReference type="Proteomes" id="UP000822476">
    <property type="component" value="Unassembled WGS sequence"/>
</dbReference>
<dbReference type="SMART" id="SM00360">
    <property type="entry name" value="RRM"/>
    <property type="match status" value="1"/>
</dbReference>
<dbReference type="PROSITE" id="PS50102">
    <property type="entry name" value="RRM"/>
    <property type="match status" value="1"/>
</dbReference>
<organism evidence="4 5">
    <name type="scientific">Paragonimus skrjabini miyazakii</name>
    <dbReference type="NCBI Taxonomy" id="59628"/>
    <lineage>
        <taxon>Eukaryota</taxon>
        <taxon>Metazoa</taxon>
        <taxon>Spiralia</taxon>
        <taxon>Lophotrochozoa</taxon>
        <taxon>Platyhelminthes</taxon>
        <taxon>Trematoda</taxon>
        <taxon>Digenea</taxon>
        <taxon>Plagiorchiida</taxon>
        <taxon>Troglotremata</taxon>
        <taxon>Troglotrematidae</taxon>
        <taxon>Paragonimus</taxon>
    </lineage>
</organism>
<dbReference type="GO" id="GO:0003723">
    <property type="term" value="F:RNA binding"/>
    <property type="evidence" value="ECO:0007669"/>
    <property type="project" value="UniProtKB-UniRule"/>
</dbReference>
<protein>
    <recommendedName>
        <fullName evidence="3">RRM domain-containing protein</fullName>
    </recommendedName>
</protein>
<dbReference type="SUPFAM" id="SSF54928">
    <property type="entry name" value="RNA-binding domain, RBD"/>
    <property type="match status" value="1"/>
</dbReference>
<feature type="region of interest" description="Disordered" evidence="2">
    <location>
        <begin position="163"/>
        <end position="210"/>
    </location>
</feature>
<evidence type="ECO:0000313" key="4">
    <source>
        <dbReference type="EMBL" id="KAF7256669.1"/>
    </source>
</evidence>
<feature type="compositionally biased region" description="Basic residues" evidence="2">
    <location>
        <begin position="181"/>
        <end position="204"/>
    </location>
</feature>
<gene>
    <name evidence="4" type="ORF">EG68_06506</name>
</gene>
<reference evidence="4" key="1">
    <citation type="submission" date="2019-07" db="EMBL/GenBank/DDBJ databases">
        <title>Annotation for the trematode Paragonimus miyazaki's.</title>
        <authorList>
            <person name="Choi Y.-J."/>
        </authorList>
    </citation>
    <scope>NUCLEOTIDE SEQUENCE</scope>
    <source>
        <strain evidence="4">Japan</strain>
    </source>
</reference>
<dbReference type="AlphaFoldDB" id="A0A8S9YP30"/>
<dbReference type="CDD" id="cd12363">
    <property type="entry name" value="RRM_TRA2"/>
    <property type="match status" value="1"/>
</dbReference>
<dbReference type="InterPro" id="IPR050441">
    <property type="entry name" value="RBM"/>
</dbReference>
<evidence type="ECO:0000313" key="5">
    <source>
        <dbReference type="Proteomes" id="UP000822476"/>
    </source>
</evidence>
<evidence type="ECO:0000256" key="2">
    <source>
        <dbReference type="SAM" id="MobiDB-lite"/>
    </source>
</evidence>
<feature type="region of interest" description="Disordered" evidence="2">
    <location>
        <begin position="1"/>
        <end position="65"/>
    </location>
</feature>
<sequence length="210" mass="24296">MHRADSPVHSNGYRGNDSPRGRKYSRSRSRSSRSHSRRYRSRSGSREYSRRSPGYGFRSTNRRRFLGSRENAKPSRCLGVFGLSLHTQERDLYDIFSRYGPIDDLQLVYDNYTGSFPQGFCTFFLGRSRGFGFVYFNHVADAKAAKADAHGLEVDGRPIRCDFSITDRPHSPTPGIYMGRPTRRSAPRRRSISRGRYSRSRSRSRSYDRK</sequence>
<name>A0A8S9YP30_9TREM</name>
<dbReference type="Gene3D" id="3.30.70.330">
    <property type="match status" value="1"/>
</dbReference>
<keyword evidence="1" id="KW-0694">RNA-binding</keyword>
<proteinExistence type="predicted"/>
<dbReference type="Pfam" id="PF00076">
    <property type="entry name" value="RRM_1"/>
    <property type="match status" value="2"/>
</dbReference>